<dbReference type="EMBL" id="CP018092">
    <property type="protein sequence ID" value="ATS19217.1"/>
    <property type="molecule type" value="Genomic_DNA"/>
</dbReference>
<dbReference type="InterPro" id="IPR054651">
    <property type="entry name" value="Npun_F0494-like"/>
</dbReference>
<sequence length="130" mass="14871">MLLQRKDTVPIPYSVHVRQRGDRALRCSPFLPQLFRAMQQGSVALLEIAAHKGVEAGFTRSPLPALVVEAELDWLIQVGLLRREVDGQGLTDRYRLTPLGQSLLEELATQDWSASWGDRLQNLWNRWFHP</sequence>
<accession>A0A2D2Q4N0</accession>
<dbReference type="InterPro" id="IPR036390">
    <property type="entry name" value="WH_DNA-bd_sf"/>
</dbReference>
<organism evidence="1 2">
    <name type="scientific">Parathermosynechococcus lividus PCC 6715</name>
    <dbReference type="NCBI Taxonomy" id="1917166"/>
    <lineage>
        <taxon>Bacteria</taxon>
        <taxon>Bacillati</taxon>
        <taxon>Cyanobacteriota</taxon>
        <taxon>Cyanophyceae</taxon>
        <taxon>Acaryochloridales</taxon>
        <taxon>Thermosynechococcaceae</taxon>
        <taxon>Parathermosynechococcus</taxon>
    </lineage>
</organism>
<proteinExistence type="predicted"/>
<dbReference type="AlphaFoldDB" id="A0A2D2Q4N0"/>
<dbReference type="Proteomes" id="UP000231057">
    <property type="component" value="Chromosome"/>
</dbReference>
<dbReference type="RefSeq" id="WP_227517411.1">
    <property type="nucleotide sequence ID" value="NZ_CP018092.1"/>
</dbReference>
<dbReference type="KEGG" id="slw:BRW62_11260"/>
<evidence type="ECO:0000313" key="2">
    <source>
        <dbReference type="Proteomes" id="UP000231057"/>
    </source>
</evidence>
<evidence type="ECO:0000313" key="1">
    <source>
        <dbReference type="EMBL" id="ATS19217.1"/>
    </source>
</evidence>
<dbReference type="Gene3D" id="1.10.10.10">
    <property type="entry name" value="Winged helix-like DNA-binding domain superfamily/Winged helix DNA-binding domain"/>
    <property type="match status" value="1"/>
</dbReference>
<dbReference type="NCBIfam" id="NF045586">
    <property type="entry name" value="Npun_F0494_fam"/>
    <property type="match status" value="1"/>
</dbReference>
<protein>
    <recommendedName>
        <fullName evidence="3">HTH hxlR-type domain-containing protein</fullName>
    </recommendedName>
</protein>
<name>A0A2D2Q4N0_PARLV</name>
<gene>
    <name evidence="1" type="ORF">BRW62_11260</name>
</gene>
<dbReference type="SUPFAM" id="SSF46785">
    <property type="entry name" value="Winged helix' DNA-binding domain"/>
    <property type="match status" value="1"/>
</dbReference>
<reference evidence="1 2" key="1">
    <citation type="submission" date="2016-11" db="EMBL/GenBank/DDBJ databases">
        <title>Complete genome sequence of thermophilic cyanobacteria strain Synechococcus sp. PCC6715.</title>
        <authorList>
            <person name="Tang J."/>
            <person name="Daroch M."/>
            <person name="Liang Y."/>
            <person name="Jiang D."/>
            <person name="Shah M."/>
        </authorList>
    </citation>
    <scope>NUCLEOTIDE SEQUENCE [LARGE SCALE GENOMIC DNA]</scope>
    <source>
        <strain evidence="1 2">PCC 6715</strain>
    </source>
</reference>
<keyword evidence="2" id="KW-1185">Reference proteome</keyword>
<reference evidence="2" key="2">
    <citation type="journal article" date="2022" name="Front. Microbiol.">
        <title>Comparative Genomic Analysis Revealed Distinct Molecular Components and Organization of CO2-Concentrating Mechanism in Thermophilic Cyanobacteria.</title>
        <authorList>
            <person name="Tang J."/>
            <person name="Zhou H."/>
            <person name="Yao D."/>
            <person name="Riaz S."/>
            <person name="You D."/>
            <person name="Klepacz-Smolka A."/>
            <person name="Daroch M."/>
        </authorList>
    </citation>
    <scope>NUCLEOTIDE SEQUENCE [LARGE SCALE GENOMIC DNA]</scope>
    <source>
        <strain evidence="2">PCC 6715</strain>
    </source>
</reference>
<dbReference type="InterPro" id="IPR036388">
    <property type="entry name" value="WH-like_DNA-bd_sf"/>
</dbReference>
<evidence type="ECO:0008006" key="3">
    <source>
        <dbReference type="Google" id="ProtNLM"/>
    </source>
</evidence>